<reference evidence="1" key="1">
    <citation type="submission" date="2024-01" db="EMBL/GenBank/DDBJ databases">
        <authorList>
            <person name="Webb A."/>
        </authorList>
    </citation>
    <scope>NUCLEOTIDE SEQUENCE</scope>
    <source>
        <strain evidence="1">Pm1</strain>
    </source>
</reference>
<accession>A0AAV1TN26</accession>
<organism evidence="1 2">
    <name type="scientific">Peronospora matthiolae</name>
    <dbReference type="NCBI Taxonomy" id="2874970"/>
    <lineage>
        <taxon>Eukaryota</taxon>
        <taxon>Sar</taxon>
        <taxon>Stramenopiles</taxon>
        <taxon>Oomycota</taxon>
        <taxon>Peronosporomycetes</taxon>
        <taxon>Peronosporales</taxon>
        <taxon>Peronosporaceae</taxon>
        <taxon>Peronospora</taxon>
    </lineage>
</organism>
<name>A0AAV1TN26_9STRA</name>
<protein>
    <submittedName>
        <fullName evidence="1">Uncharacterized protein</fullName>
    </submittedName>
</protein>
<dbReference type="EMBL" id="CAKLBY020000066">
    <property type="protein sequence ID" value="CAK7922726.1"/>
    <property type="molecule type" value="Genomic_DNA"/>
</dbReference>
<dbReference type="AlphaFoldDB" id="A0AAV1TN26"/>
<proteinExistence type="predicted"/>
<evidence type="ECO:0000313" key="2">
    <source>
        <dbReference type="Proteomes" id="UP001162060"/>
    </source>
</evidence>
<gene>
    <name evidence="1" type="ORF">PM001_LOCUS7897</name>
</gene>
<evidence type="ECO:0000313" key="1">
    <source>
        <dbReference type="EMBL" id="CAK7922726.1"/>
    </source>
</evidence>
<sequence length="144" mass="16542">MPEPDLKKLAESMHEIRFSELIASNIRPSKYSRQMGEGDFKAIQMRMHNPVKYRAYIAYFNQYDDTSVGNVKAILRDHLSTTLAPRYLVPQLGNILKLVSEPVDEMRFSIEELISLGAFLKTVQAKNVRIASEKHKLLSSTCRR</sequence>
<dbReference type="Proteomes" id="UP001162060">
    <property type="component" value="Unassembled WGS sequence"/>
</dbReference>
<comment type="caution">
    <text evidence="1">The sequence shown here is derived from an EMBL/GenBank/DDBJ whole genome shotgun (WGS) entry which is preliminary data.</text>
</comment>